<dbReference type="Pfam" id="PF13193">
    <property type="entry name" value="AMP-binding_C"/>
    <property type="match status" value="1"/>
</dbReference>
<evidence type="ECO:0000259" key="4">
    <source>
        <dbReference type="Pfam" id="PF13193"/>
    </source>
</evidence>
<dbReference type="EC" id="6.2.1.3" evidence="5"/>
<dbReference type="Gene3D" id="3.40.50.12780">
    <property type="entry name" value="N-terminal domain of ligase-like"/>
    <property type="match status" value="1"/>
</dbReference>
<dbReference type="Proteomes" id="UP000385207">
    <property type="component" value="Unassembled WGS sequence"/>
</dbReference>
<feature type="domain" description="AMP-binding enzyme C-terminal" evidence="4">
    <location>
        <begin position="425"/>
        <end position="500"/>
    </location>
</feature>
<evidence type="ECO:0000256" key="2">
    <source>
        <dbReference type="ARBA" id="ARBA00022598"/>
    </source>
</evidence>
<dbReference type="EMBL" id="CABVII010000004">
    <property type="protein sequence ID" value="VVO66635.1"/>
    <property type="molecule type" value="Genomic_DNA"/>
</dbReference>
<name>A0A5E7HRJ5_PSEFL</name>
<reference evidence="5 6" key="1">
    <citation type="submission" date="2019-09" db="EMBL/GenBank/DDBJ databases">
        <authorList>
            <person name="Chandra G."/>
            <person name="Truman W A."/>
        </authorList>
    </citation>
    <scope>NUCLEOTIDE SEQUENCE [LARGE SCALE GENOMIC DNA]</scope>
    <source>
        <strain evidence="5">PS862</strain>
    </source>
</reference>
<dbReference type="InterPro" id="IPR045851">
    <property type="entry name" value="AMP-bd_C_sf"/>
</dbReference>
<protein>
    <submittedName>
        <fullName evidence="5">Long-chain-fatty-acid--CoA ligase FadD13</fullName>
        <ecNumber evidence="5">6.2.1.3</ecNumber>
    </submittedName>
</protein>
<dbReference type="RefSeq" id="WP_150783404.1">
    <property type="nucleotide sequence ID" value="NZ_CABVII010000004.1"/>
</dbReference>
<dbReference type="FunFam" id="3.30.300.30:FF:000008">
    <property type="entry name" value="2,3-dihydroxybenzoate-AMP ligase"/>
    <property type="match status" value="1"/>
</dbReference>
<dbReference type="InterPro" id="IPR025110">
    <property type="entry name" value="AMP-bd_C"/>
</dbReference>
<keyword evidence="2 5" id="KW-0436">Ligase</keyword>
<dbReference type="Gene3D" id="3.30.300.30">
    <property type="match status" value="1"/>
</dbReference>
<dbReference type="PANTHER" id="PTHR24096">
    <property type="entry name" value="LONG-CHAIN-FATTY-ACID--COA LIGASE"/>
    <property type="match status" value="1"/>
</dbReference>
<comment type="similarity">
    <text evidence="1">Belongs to the ATP-dependent AMP-binding enzyme family.</text>
</comment>
<dbReference type="PANTHER" id="PTHR24096:SF267">
    <property type="entry name" value="MALONATE--COA LIGASE ACSF3, MITOCHONDRIAL"/>
    <property type="match status" value="1"/>
</dbReference>
<accession>A0A5E7HRJ5</accession>
<dbReference type="SUPFAM" id="SSF56801">
    <property type="entry name" value="Acetyl-CoA synthetase-like"/>
    <property type="match status" value="1"/>
</dbReference>
<dbReference type="AlphaFoldDB" id="A0A5E7HRJ5"/>
<dbReference type="PROSITE" id="PS00455">
    <property type="entry name" value="AMP_BINDING"/>
    <property type="match status" value="1"/>
</dbReference>
<evidence type="ECO:0000256" key="1">
    <source>
        <dbReference type="ARBA" id="ARBA00006432"/>
    </source>
</evidence>
<dbReference type="GO" id="GO:0004467">
    <property type="term" value="F:long-chain fatty acid-CoA ligase activity"/>
    <property type="evidence" value="ECO:0007669"/>
    <property type="project" value="UniProtKB-EC"/>
</dbReference>
<dbReference type="Pfam" id="PF00501">
    <property type="entry name" value="AMP-binding"/>
    <property type="match status" value="1"/>
</dbReference>
<evidence type="ECO:0000313" key="6">
    <source>
        <dbReference type="Proteomes" id="UP000385207"/>
    </source>
</evidence>
<dbReference type="InterPro" id="IPR020845">
    <property type="entry name" value="AMP-binding_CS"/>
</dbReference>
<evidence type="ECO:0000259" key="3">
    <source>
        <dbReference type="Pfam" id="PF00501"/>
    </source>
</evidence>
<gene>
    <name evidence="5" type="ORF">PS862_01107</name>
</gene>
<dbReference type="OrthoDB" id="9803968at2"/>
<feature type="domain" description="AMP-dependent synthetase/ligase" evidence="3">
    <location>
        <begin position="15"/>
        <end position="375"/>
    </location>
</feature>
<sequence>MAIFDFFDRGYGLDGDATAFVMEGQRWSFNESYGITCQVANALLALGFPLETKAAVLSANHPVSWMCVLGLWRAGLSWVPVNPRSSLEEQQQLLDGFDVEVLFFQQGFSDIVGQLKEQCPNLRQLICIDGNSSIADSLSSLLATQPRIAPSLKVPQDSLAAIMPTGGTTGLPKGVMLSHRNLGTSVANAIINNHYEPGESIVNLAAAPMTHSAGFLSLPASARGGSVVVLAKPDPEALLNAIEGQRVTEFFLPPTVIYRLVEMPSISERDFSSLKYFMYGAAPMSVEKLKQAIKVFGPVMLQGYGQSEAPGGIAAMRPGDHFVAGKVASDSRLSACGKPSVLNALAIKDQEGRALSKGESGEICVRGDIVMMGYYKQPEKTAEAIIDGWLHTGDIGHLDSDGFLHITDRKKDMIISGGFNVYPSEVEQVLWTHASVLDCAVIGVPDENWGEAVKAVVELKDGTEVSSEELIALCKHKLGSVKAPKSVDFVTTLPRSPVGKVLKKELRDAYWQGVDRRI</sequence>
<proteinExistence type="inferred from homology"/>
<organism evidence="5 6">
    <name type="scientific">Pseudomonas fluorescens</name>
    <dbReference type="NCBI Taxonomy" id="294"/>
    <lineage>
        <taxon>Bacteria</taxon>
        <taxon>Pseudomonadati</taxon>
        <taxon>Pseudomonadota</taxon>
        <taxon>Gammaproteobacteria</taxon>
        <taxon>Pseudomonadales</taxon>
        <taxon>Pseudomonadaceae</taxon>
        <taxon>Pseudomonas</taxon>
    </lineage>
</organism>
<dbReference type="InterPro" id="IPR042099">
    <property type="entry name" value="ANL_N_sf"/>
</dbReference>
<dbReference type="InterPro" id="IPR000873">
    <property type="entry name" value="AMP-dep_synth/lig_dom"/>
</dbReference>
<evidence type="ECO:0000313" key="5">
    <source>
        <dbReference type="EMBL" id="VVO66635.1"/>
    </source>
</evidence>